<gene>
    <name evidence="6" type="ORF">H9900_03625</name>
</gene>
<feature type="domain" description="ANTAR" evidence="5">
    <location>
        <begin position="124"/>
        <end position="185"/>
    </location>
</feature>
<dbReference type="Gene3D" id="1.10.10.10">
    <property type="entry name" value="Winged helix-like DNA-binding domain superfamily/Winged helix DNA-binding domain"/>
    <property type="match status" value="1"/>
</dbReference>
<dbReference type="Gene3D" id="3.40.50.2300">
    <property type="match status" value="1"/>
</dbReference>
<dbReference type="AlphaFoldDB" id="A0A9D1PQ62"/>
<dbReference type="InterPro" id="IPR001789">
    <property type="entry name" value="Sig_transdc_resp-reg_receiver"/>
</dbReference>
<proteinExistence type="predicted"/>
<dbReference type="Pfam" id="PF03861">
    <property type="entry name" value="ANTAR"/>
    <property type="match status" value="1"/>
</dbReference>
<feature type="domain" description="Response regulatory" evidence="4">
    <location>
        <begin position="4"/>
        <end position="118"/>
    </location>
</feature>
<comment type="caution">
    <text evidence="6">The sequence shown here is derived from an EMBL/GenBank/DDBJ whole genome shotgun (WGS) entry which is preliminary data.</text>
</comment>
<dbReference type="PROSITE" id="PS50921">
    <property type="entry name" value="ANTAR"/>
    <property type="match status" value="1"/>
</dbReference>
<dbReference type="InterPro" id="IPR036388">
    <property type="entry name" value="WH-like_DNA-bd_sf"/>
</dbReference>
<name>A0A9D1PQ62_9FIRM</name>
<reference evidence="6" key="1">
    <citation type="journal article" date="2021" name="PeerJ">
        <title>Extensive microbial diversity within the chicken gut microbiome revealed by metagenomics and culture.</title>
        <authorList>
            <person name="Gilroy R."/>
            <person name="Ravi A."/>
            <person name="Getino M."/>
            <person name="Pursley I."/>
            <person name="Horton D.L."/>
            <person name="Alikhan N.F."/>
            <person name="Baker D."/>
            <person name="Gharbi K."/>
            <person name="Hall N."/>
            <person name="Watson M."/>
            <person name="Adriaenssens E.M."/>
            <person name="Foster-Nyarko E."/>
            <person name="Jarju S."/>
            <person name="Secka A."/>
            <person name="Antonio M."/>
            <person name="Oren A."/>
            <person name="Chaudhuri R.R."/>
            <person name="La Ragione R."/>
            <person name="Hildebrand F."/>
            <person name="Pallen M.J."/>
        </authorList>
    </citation>
    <scope>NUCLEOTIDE SEQUENCE</scope>
    <source>
        <strain evidence="6">5790</strain>
    </source>
</reference>
<evidence type="ECO:0000259" key="5">
    <source>
        <dbReference type="PROSITE" id="PS50921"/>
    </source>
</evidence>
<dbReference type="SMART" id="SM01012">
    <property type="entry name" value="ANTAR"/>
    <property type="match status" value="1"/>
</dbReference>
<protein>
    <recommendedName>
        <fullName evidence="1">Stage 0 sporulation protein A homolog</fullName>
    </recommendedName>
</protein>
<comment type="function">
    <text evidence="2">May play the central regulatory role in sporulation. It may be an element of the effector pathway responsible for the activation of sporulation genes in response to nutritional stress. Spo0A may act in concert with spo0H (a sigma factor) to control the expression of some genes that are critical to the sporulation process.</text>
</comment>
<comment type="caution">
    <text evidence="3">Lacks conserved residue(s) required for the propagation of feature annotation.</text>
</comment>
<dbReference type="InterPro" id="IPR005561">
    <property type="entry name" value="ANTAR"/>
</dbReference>
<dbReference type="SUPFAM" id="SSF52172">
    <property type="entry name" value="CheY-like"/>
    <property type="match status" value="1"/>
</dbReference>
<dbReference type="SMART" id="SM00448">
    <property type="entry name" value="REC"/>
    <property type="match status" value="1"/>
</dbReference>
<dbReference type="InterPro" id="IPR008327">
    <property type="entry name" value="Sig_transdc_resp-reg_antiterm"/>
</dbReference>
<evidence type="ECO:0000256" key="1">
    <source>
        <dbReference type="ARBA" id="ARBA00018672"/>
    </source>
</evidence>
<evidence type="ECO:0000256" key="3">
    <source>
        <dbReference type="PROSITE-ProRule" id="PRU00169"/>
    </source>
</evidence>
<dbReference type="PIRSF" id="PIRSF036382">
    <property type="entry name" value="RR_antiterm"/>
    <property type="match status" value="1"/>
</dbReference>
<dbReference type="PROSITE" id="PS50110">
    <property type="entry name" value="RESPONSE_REGULATORY"/>
    <property type="match status" value="1"/>
</dbReference>
<dbReference type="GO" id="GO:0000160">
    <property type="term" value="P:phosphorelay signal transduction system"/>
    <property type="evidence" value="ECO:0007669"/>
    <property type="project" value="InterPro"/>
</dbReference>
<organism evidence="6 7">
    <name type="scientific">Candidatus Monoglobus merdigallinarum</name>
    <dbReference type="NCBI Taxonomy" id="2838698"/>
    <lineage>
        <taxon>Bacteria</taxon>
        <taxon>Bacillati</taxon>
        <taxon>Bacillota</taxon>
        <taxon>Clostridia</taxon>
        <taxon>Monoglobales</taxon>
        <taxon>Monoglobaceae</taxon>
        <taxon>Monoglobus</taxon>
    </lineage>
</organism>
<evidence type="ECO:0000256" key="2">
    <source>
        <dbReference type="ARBA" id="ARBA00024867"/>
    </source>
</evidence>
<dbReference type="InterPro" id="IPR011006">
    <property type="entry name" value="CheY-like_superfamily"/>
</dbReference>
<dbReference type="EMBL" id="DXIJ01000071">
    <property type="protein sequence ID" value="HIV85882.1"/>
    <property type="molecule type" value="Genomic_DNA"/>
</dbReference>
<accession>A0A9D1PQ62</accession>
<evidence type="ECO:0000259" key="4">
    <source>
        <dbReference type="PROSITE" id="PS50110"/>
    </source>
</evidence>
<sequence length="189" mass="21270">MNNRILIVSASEKSSDALARILKKYSWNSLDFASSGAEARRAMLRGRYALIIINSPLKDEQGSELAASLVHSTSSSVILIAKTEIADMLASKVEGDSVFVIPKPLQTRQFLSAVRLALAFSARIAGVEKEVMKYEKKYDEFRTVSRAKCVLIEKEKLTEQEAHRFIEKQSMDRRESKLQVSNGILKRYL</sequence>
<evidence type="ECO:0000313" key="7">
    <source>
        <dbReference type="Proteomes" id="UP000824162"/>
    </source>
</evidence>
<evidence type="ECO:0000313" key="6">
    <source>
        <dbReference type="EMBL" id="HIV85882.1"/>
    </source>
</evidence>
<dbReference type="GO" id="GO:0003723">
    <property type="term" value="F:RNA binding"/>
    <property type="evidence" value="ECO:0007669"/>
    <property type="project" value="InterPro"/>
</dbReference>
<dbReference type="Proteomes" id="UP000824162">
    <property type="component" value="Unassembled WGS sequence"/>
</dbReference>
<reference evidence="6" key="2">
    <citation type="submission" date="2021-04" db="EMBL/GenBank/DDBJ databases">
        <authorList>
            <person name="Gilroy R."/>
        </authorList>
    </citation>
    <scope>NUCLEOTIDE SEQUENCE</scope>
    <source>
        <strain evidence="6">5790</strain>
    </source>
</reference>